<accession>A0ABR0A1J2</accession>
<keyword evidence="1" id="KW-1133">Transmembrane helix</keyword>
<dbReference type="Proteomes" id="UP001234178">
    <property type="component" value="Unassembled WGS sequence"/>
</dbReference>
<keyword evidence="1" id="KW-0472">Membrane</keyword>
<feature type="transmembrane region" description="Helical" evidence="1">
    <location>
        <begin position="68"/>
        <end position="90"/>
    </location>
</feature>
<name>A0ABR0A1J2_9CRUS</name>
<gene>
    <name evidence="2" type="ORF">OUZ56_001054</name>
</gene>
<reference evidence="2 3" key="1">
    <citation type="journal article" date="2023" name="Nucleic Acids Res.">
        <title>The hologenome of Daphnia magna reveals possible DNA methylation and microbiome-mediated evolution of the host genome.</title>
        <authorList>
            <person name="Chaturvedi A."/>
            <person name="Li X."/>
            <person name="Dhandapani V."/>
            <person name="Marshall H."/>
            <person name="Kissane S."/>
            <person name="Cuenca-Cambronero M."/>
            <person name="Asole G."/>
            <person name="Calvet F."/>
            <person name="Ruiz-Romero M."/>
            <person name="Marangio P."/>
            <person name="Guigo R."/>
            <person name="Rago D."/>
            <person name="Mirbahai L."/>
            <person name="Eastwood N."/>
            <person name="Colbourne J.K."/>
            <person name="Zhou J."/>
            <person name="Mallon E."/>
            <person name="Orsini L."/>
        </authorList>
    </citation>
    <scope>NUCLEOTIDE SEQUENCE [LARGE SCALE GENOMIC DNA]</scope>
    <source>
        <strain evidence="2">LRV0_1</strain>
    </source>
</reference>
<protein>
    <submittedName>
        <fullName evidence="2">Uncharacterized protein</fullName>
    </submittedName>
</protein>
<dbReference type="EMBL" id="JAOYFB010000036">
    <property type="protein sequence ID" value="KAK4019018.1"/>
    <property type="molecule type" value="Genomic_DNA"/>
</dbReference>
<evidence type="ECO:0000256" key="1">
    <source>
        <dbReference type="SAM" id="Phobius"/>
    </source>
</evidence>
<proteinExistence type="predicted"/>
<keyword evidence="3" id="KW-1185">Reference proteome</keyword>
<feature type="transmembrane region" description="Helical" evidence="1">
    <location>
        <begin position="25"/>
        <end position="47"/>
    </location>
</feature>
<sequence>MRNHKITVTSSRCSTQGHLAYQNEFAYIAAIGIQSGQGSIISFTFLFSADWEMVSQEHFTRTRRETMMMIAFFLSFLRVTYSGGLTAISVDVTNADVPVSLKEGEREHLMIEKKLLL</sequence>
<comment type="caution">
    <text evidence="2">The sequence shown here is derived from an EMBL/GenBank/DDBJ whole genome shotgun (WGS) entry which is preliminary data.</text>
</comment>
<evidence type="ECO:0000313" key="2">
    <source>
        <dbReference type="EMBL" id="KAK4019018.1"/>
    </source>
</evidence>
<organism evidence="2 3">
    <name type="scientific">Daphnia magna</name>
    <dbReference type="NCBI Taxonomy" id="35525"/>
    <lineage>
        <taxon>Eukaryota</taxon>
        <taxon>Metazoa</taxon>
        <taxon>Ecdysozoa</taxon>
        <taxon>Arthropoda</taxon>
        <taxon>Crustacea</taxon>
        <taxon>Branchiopoda</taxon>
        <taxon>Diplostraca</taxon>
        <taxon>Cladocera</taxon>
        <taxon>Anomopoda</taxon>
        <taxon>Daphniidae</taxon>
        <taxon>Daphnia</taxon>
    </lineage>
</organism>
<evidence type="ECO:0000313" key="3">
    <source>
        <dbReference type="Proteomes" id="UP001234178"/>
    </source>
</evidence>
<keyword evidence="1" id="KW-0812">Transmembrane</keyword>